<accession>A0ABV2GGX1</accession>
<evidence type="ECO:0000313" key="3">
    <source>
        <dbReference type="Proteomes" id="UP001549204"/>
    </source>
</evidence>
<feature type="transmembrane region" description="Helical" evidence="1">
    <location>
        <begin position="12"/>
        <end position="37"/>
    </location>
</feature>
<gene>
    <name evidence="2" type="ORF">ABID19_000551</name>
</gene>
<reference evidence="2 3" key="1">
    <citation type="submission" date="2024-06" db="EMBL/GenBank/DDBJ databases">
        <title>Genomic Encyclopedia of Type Strains, Phase IV (KMG-IV): sequencing the most valuable type-strain genomes for metagenomic binning, comparative biology and taxonomic classification.</title>
        <authorList>
            <person name="Goeker M."/>
        </authorList>
    </citation>
    <scope>NUCLEOTIDE SEQUENCE [LARGE SCALE GENOMIC DNA]</scope>
    <source>
        <strain evidence="2 3">DSM 100022</strain>
    </source>
</reference>
<comment type="caution">
    <text evidence="2">The sequence shown here is derived from an EMBL/GenBank/DDBJ whole genome shotgun (WGS) entry which is preliminary data.</text>
</comment>
<keyword evidence="3" id="KW-1185">Reference proteome</keyword>
<dbReference type="EMBL" id="JBEPMC010000001">
    <property type="protein sequence ID" value="MET3577536.1"/>
    <property type="molecule type" value="Genomic_DNA"/>
</dbReference>
<keyword evidence="1" id="KW-0472">Membrane</keyword>
<dbReference type="Proteomes" id="UP001549204">
    <property type="component" value="Unassembled WGS sequence"/>
</dbReference>
<evidence type="ECO:0000313" key="2">
    <source>
        <dbReference type="EMBL" id="MET3577536.1"/>
    </source>
</evidence>
<sequence length="38" mass="4043">MGKRSMNSWQINTLEACCLLAVPLSLILTVLVAGLILG</sequence>
<keyword evidence="1" id="KW-1133">Transmembrane helix</keyword>
<organism evidence="2 3">
    <name type="scientific">Mesorhizobium robiniae</name>
    <dbReference type="NCBI Taxonomy" id="559315"/>
    <lineage>
        <taxon>Bacteria</taxon>
        <taxon>Pseudomonadati</taxon>
        <taxon>Pseudomonadota</taxon>
        <taxon>Alphaproteobacteria</taxon>
        <taxon>Hyphomicrobiales</taxon>
        <taxon>Phyllobacteriaceae</taxon>
        <taxon>Mesorhizobium</taxon>
    </lineage>
</organism>
<evidence type="ECO:0000256" key="1">
    <source>
        <dbReference type="SAM" id="Phobius"/>
    </source>
</evidence>
<keyword evidence="1" id="KW-0812">Transmembrane</keyword>
<name>A0ABV2GGX1_9HYPH</name>
<proteinExistence type="predicted"/>
<protein>
    <submittedName>
        <fullName evidence="2">Uncharacterized protein</fullName>
    </submittedName>
</protein>